<sequence length="109" mass="11990">MPIDFRELIRVTLPELAPGGGSPFSIGHIIYRLIPYIFGIAGFLILIYVILGGFQILTSQGDPKAVASGQQKITYAVVGFLIMFTAYWVVRLIARIFSLDPILNIFGST</sequence>
<organism evidence="2 3">
    <name type="scientific">Candidatus Woesebacteria bacterium GW2011_GWA1_39_12</name>
    <dbReference type="NCBI Taxonomy" id="1618549"/>
    <lineage>
        <taxon>Bacteria</taxon>
        <taxon>Candidatus Woeseibacteriota</taxon>
    </lineage>
</organism>
<feature type="transmembrane region" description="Helical" evidence="1">
    <location>
        <begin position="33"/>
        <end position="53"/>
    </location>
</feature>
<gene>
    <name evidence="2" type="ORF">UT23_C0006G0034</name>
</gene>
<evidence type="ECO:0000313" key="3">
    <source>
        <dbReference type="Proteomes" id="UP000034325"/>
    </source>
</evidence>
<keyword evidence="1" id="KW-0812">Transmembrane</keyword>
<dbReference type="EMBL" id="LBWA01000006">
    <property type="protein sequence ID" value="KKQ97993.1"/>
    <property type="molecule type" value="Genomic_DNA"/>
</dbReference>
<dbReference type="InterPro" id="IPR043993">
    <property type="entry name" value="T4SS_pilin"/>
</dbReference>
<dbReference type="Proteomes" id="UP000034325">
    <property type="component" value="Unassembled WGS sequence"/>
</dbReference>
<evidence type="ECO:0000256" key="1">
    <source>
        <dbReference type="SAM" id="Phobius"/>
    </source>
</evidence>
<reference evidence="2 3" key="1">
    <citation type="journal article" date="2015" name="Nature">
        <title>rRNA introns, odd ribosomes, and small enigmatic genomes across a large radiation of phyla.</title>
        <authorList>
            <person name="Brown C.T."/>
            <person name="Hug L.A."/>
            <person name="Thomas B.C."/>
            <person name="Sharon I."/>
            <person name="Castelle C.J."/>
            <person name="Singh A."/>
            <person name="Wilkins M.J."/>
            <person name="Williams K.H."/>
            <person name="Banfield J.F."/>
        </authorList>
    </citation>
    <scope>NUCLEOTIDE SEQUENCE [LARGE SCALE GENOMIC DNA]</scope>
</reference>
<dbReference type="Pfam" id="PF18895">
    <property type="entry name" value="T4SS_pilin"/>
    <property type="match status" value="1"/>
</dbReference>
<protein>
    <submittedName>
        <fullName evidence="2">Uncharacterized protein</fullName>
    </submittedName>
</protein>
<keyword evidence="1" id="KW-1133">Transmembrane helix</keyword>
<evidence type="ECO:0000313" key="2">
    <source>
        <dbReference type="EMBL" id="KKQ97993.1"/>
    </source>
</evidence>
<dbReference type="AlphaFoldDB" id="A0A0G0M1C7"/>
<name>A0A0G0M1C7_9BACT</name>
<comment type="caution">
    <text evidence="2">The sequence shown here is derived from an EMBL/GenBank/DDBJ whole genome shotgun (WGS) entry which is preliminary data.</text>
</comment>
<accession>A0A0G0M1C7</accession>
<proteinExistence type="predicted"/>
<feature type="transmembrane region" description="Helical" evidence="1">
    <location>
        <begin position="73"/>
        <end position="94"/>
    </location>
</feature>
<keyword evidence="1" id="KW-0472">Membrane</keyword>